<dbReference type="InterPro" id="IPR052560">
    <property type="entry name" value="RdDP_mobile_element"/>
</dbReference>
<dbReference type="PANTHER" id="PTHR36688">
    <property type="entry name" value="ENDO/EXONUCLEASE/PHOSPHATASE DOMAIN-CONTAINING PROTEIN"/>
    <property type="match status" value="1"/>
</dbReference>
<dbReference type="PANTHER" id="PTHR36688:SF1">
    <property type="entry name" value="ENDONUCLEASE_EXONUCLEASE_PHOSPHATASE DOMAIN-CONTAINING PROTEIN"/>
    <property type="match status" value="1"/>
</dbReference>
<dbReference type="CDD" id="cd01650">
    <property type="entry name" value="RT_nLTR_like"/>
    <property type="match status" value="1"/>
</dbReference>
<dbReference type="Pfam" id="PF00078">
    <property type="entry name" value="RVT_1"/>
    <property type="match status" value="1"/>
</dbReference>
<dbReference type="Proteomes" id="UP000054359">
    <property type="component" value="Unassembled WGS sequence"/>
</dbReference>
<keyword evidence="3" id="KW-1185">Reference proteome</keyword>
<dbReference type="InterPro" id="IPR043502">
    <property type="entry name" value="DNA/RNA_pol_sf"/>
</dbReference>
<sequence>MAESLEKVFEKHEEISPFDYTINNEVEEIKLKSNTDYVKFTYPKEIQEILRKLKNKKARGFDNISNEALKVLLKNCIILLCNLINSCIWLSYFPKKWKHSIVIMIPKPDKNPKEVSSYRPISLLPTISKVFECVIASRLQIFTDKLIDTDDQQFGFKKAHSTSHQILNLIEFIAVEFQKKNGVAACYLDFEKASDRVWHAGLICKLSKLNPPSSFLNLMISYLEDRTFQVRCGDALSTHKNIHRGLPQGSIISPANFNLYASDMPKPQNVKILKYADDTDDNTRPHRARNVYDYLQQETNIRIDWPARSSDLNPIEHVWDALGRRLVALNPPPQTLATALQWLSFPMIDRIIESITRCCIASRGDHIPY</sequence>
<accession>A0A087U1P2</accession>
<protein>
    <submittedName>
        <fullName evidence="2">Putative RNA-directed DNA polymerase from transposon X-element</fullName>
    </submittedName>
</protein>
<dbReference type="PROSITE" id="PS50878">
    <property type="entry name" value="RT_POL"/>
    <property type="match status" value="1"/>
</dbReference>
<dbReference type="SUPFAM" id="SSF56672">
    <property type="entry name" value="DNA/RNA polymerases"/>
    <property type="match status" value="1"/>
</dbReference>
<gene>
    <name evidence="2" type="ORF">X975_00956</name>
</gene>
<organism evidence="2 3">
    <name type="scientific">Stegodyphus mimosarum</name>
    <name type="common">African social velvet spider</name>
    <dbReference type="NCBI Taxonomy" id="407821"/>
    <lineage>
        <taxon>Eukaryota</taxon>
        <taxon>Metazoa</taxon>
        <taxon>Ecdysozoa</taxon>
        <taxon>Arthropoda</taxon>
        <taxon>Chelicerata</taxon>
        <taxon>Arachnida</taxon>
        <taxon>Araneae</taxon>
        <taxon>Araneomorphae</taxon>
        <taxon>Entelegynae</taxon>
        <taxon>Eresoidea</taxon>
        <taxon>Eresidae</taxon>
        <taxon>Stegodyphus</taxon>
    </lineage>
</organism>
<dbReference type="InterPro" id="IPR000477">
    <property type="entry name" value="RT_dom"/>
</dbReference>
<reference evidence="2 3" key="1">
    <citation type="submission" date="2013-11" db="EMBL/GenBank/DDBJ databases">
        <title>Genome sequencing of Stegodyphus mimosarum.</title>
        <authorList>
            <person name="Bechsgaard J."/>
        </authorList>
    </citation>
    <scope>NUCLEOTIDE SEQUENCE [LARGE SCALE GENOMIC DNA]</scope>
</reference>
<dbReference type="InterPro" id="IPR036397">
    <property type="entry name" value="RNaseH_sf"/>
</dbReference>
<dbReference type="OMA" id="IESITRC"/>
<dbReference type="AlphaFoldDB" id="A0A087U1P2"/>
<dbReference type="Gene3D" id="3.30.420.10">
    <property type="entry name" value="Ribonuclease H-like superfamily/Ribonuclease H"/>
    <property type="match status" value="1"/>
</dbReference>
<dbReference type="GO" id="GO:0003964">
    <property type="term" value="F:RNA-directed DNA polymerase activity"/>
    <property type="evidence" value="ECO:0007669"/>
    <property type="project" value="UniProtKB-KW"/>
</dbReference>
<feature type="non-terminal residue" evidence="2">
    <location>
        <position position="369"/>
    </location>
</feature>
<evidence type="ECO:0000313" key="2">
    <source>
        <dbReference type="EMBL" id="KFM71281.1"/>
    </source>
</evidence>
<keyword evidence="2" id="KW-0548">Nucleotidyltransferase</keyword>
<proteinExistence type="predicted"/>
<dbReference type="EMBL" id="KK117736">
    <property type="protein sequence ID" value="KFM71281.1"/>
    <property type="molecule type" value="Genomic_DNA"/>
</dbReference>
<keyword evidence="2" id="KW-0808">Transferase</keyword>
<dbReference type="GO" id="GO:0003676">
    <property type="term" value="F:nucleic acid binding"/>
    <property type="evidence" value="ECO:0007669"/>
    <property type="project" value="InterPro"/>
</dbReference>
<evidence type="ECO:0000259" key="1">
    <source>
        <dbReference type="PROSITE" id="PS50878"/>
    </source>
</evidence>
<feature type="domain" description="Reverse transcriptase" evidence="1">
    <location>
        <begin position="86"/>
        <end position="347"/>
    </location>
</feature>
<name>A0A087U1P2_STEMI</name>
<dbReference type="OrthoDB" id="6437545at2759"/>
<evidence type="ECO:0000313" key="3">
    <source>
        <dbReference type="Proteomes" id="UP000054359"/>
    </source>
</evidence>
<keyword evidence="2" id="KW-0695">RNA-directed DNA polymerase</keyword>